<accession>A0ABV9KGA0</accession>
<reference evidence="4" key="1">
    <citation type="journal article" date="2019" name="Int. J. Syst. Evol. Microbiol.">
        <title>The Global Catalogue of Microorganisms (GCM) 10K type strain sequencing project: providing services to taxonomists for standard genome sequencing and annotation.</title>
        <authorList>
            <consortium name="The Broad Institute Genomics Platform"/>
            <consortium name="The Broad Institute Genome Sequencing Center for Infectious Disease"/>
            <person name="Wu L."/>
            <person name="Ma J."/>
        </authorList>
    </citation>
    <scope>NUCLEOTIDE SEQUENCE [LARGE SCALE GENOMIC DNA]</scope>
    <source>
        <strain evidence="4">CGMCC 4.7283</strain>
    </source>
</reference>
<dbReference type="EMBL" id="JBHSGI010000009">
    <property type="protein sequence ID" value="MFC4669063.1"/>
    <property type="molecule type" value="Genomic_DNA"/>
</dbReference>
<evidence type="ECO:0000313" key="3">
    <source>
        <dbReference type="EMBL" id="MFC4669063.1"/>
    </source>
</evidence>
<dbReference type="InterPro" id="IPR044005">
    <property type="entry name" value="DZR_2"/>
</dbReference>
<dbReference type="SUPFAM" id="SSF53271">
    <property type="entry name" value="PRTase-like"/>
    <property type="match status" value="1"/>
</dbReference>
<dbReference type="InterPro" id="IPR029057">
    <property type="entry name" value="PRTase-like"/>
</dbReference>
<dbReference type="RefSeq" id="WP_380717472.1">
    <property type="nucleotide sequence ID" value="NZ_JBHSGI010000009.1"/>
</dbReference>
<evidence type="ECO:0000256" key="1">
    <source>
        <dbReference type="ARBA" id="ARBA00008007"/>
    </source>
</evidence>
<comment type="similarity">
    <text evidence="1">Belongs to the ComF/GntX family.</text>
</comment>
<comment type="caution">
    <text evidence="3">The sequence shown here is derived from an EMBL/GenBank/DDBJ whole genome shotgun (WGS) entry which is preliminary data.</text>
</comment>
<feature type="domain" description="Double zinc ribbon" evidence="2">
    <location>
        <begin position="9"/>
        <end position="68"/>
    </location>
</feature>
<dbReference type="InterPro" id="IPR000836">
    <property type="entry name" value="PRTase_dom"/>
</dbReference>
<protein>
    <submittedName>
        <fullName evidence="3">ComF family protein</fullName>
    </submittedName>
</protein>
<name>A0ABV9KGA0_9RHOB</name>
<sequence>MRAIFQTATRLLFPSRCVGCGALVESDFALCPSCWRATPFIGGTVCDACGAPLLGAGDSHRVECDDCMRTSRPWAQGRSVLIYRDKARELVLALKHGDRPEVARLAGPWLALAARPLLRPDLLVAPVPLHRFKLLRRRYNQSALLSRELAARGMAHCPDLLVRRRATASQDGKSADERFANLEEAIAVHPRRRALLEGRPVLIVDDVMTSGATLAACARACLAAGSGDIFVLALARVTKEH</sequence>
<evidence type="ECO:0000259" key="2">
    <source>
        <dbReference type="Pfam" id="PF18912"/>
    </source>
</evidence>
<dbReference type="CDD" id="cd06223">
    <property type="entry name" value="PRTases_typeI"/>
    <property type="match status" value="1"/>
</dbReference>
<dbReference type="Pfam" id="PF18912">
    <property type="entry name" value="DZR_2"/>
    <property type="match status" value="1"/>
</dbReference>
<dbReference type="PANTHER" id="PTHR47505:SF1">
    <property type="entry name" value="DNA UTILIZATION PROTEIN YHGH"/>
    <property type="match status" value="1"/>
</dbReference>
<keyword evidence="4" id="KW-1185">Reference proteome</keyword>
<organism evidence="3 4">
    <name type="scientific">Seohaeicola nanhaiensis</name>
    <dbReference type="NCBI Taxonomy" id="1387282"/>
    <lineage>
        <taxon>Bacteria</taxon>
        <taxon>Pseudomonadati</taxon>
        <taxon>Pseudomonadota</taxon>
        <taxon>Alphaproteobacteria</taxon>
        <taxon>Rhodobacterales</taxon>
        <taxon>Roseobacteraceae</taxon>
        <taxon>Seohaeicola</taxon>
    </lineage>
</organism>
<proteinExistence type="inferred from homology"/>
<dbReference type="PANTHER" id="PTHR47505">
    <property type="entry name" value="DNA UTILIZATION PROTEIN YHGH"/>
    <property type="match status" value="1"/>
</dbReference>
<dbReference type="Proteomes" id="UP001595973">
    <property type="component" value="Unassembled WGS sequence"/>
</dbReference>
<dbReference type="Gene3D" id="3.40.50.2020">
    <property type="match status" value="1"/>
</dbReference>
<evidence type="ECO:0000313" key="4">
    <source>
        <dbReference type="Proteomes" id="UP001595973"/>
    </source>
</evidence>
<gene>
    <name evidence="3" type="ORF">ACFO5X_10895</name>
</gene>
<dbReference type="InterPro" id="IPR051910">
    <property type="entry name" value="ComF/GntX_DNA_util-trans"/>
</dbReference>